<dbReference type="AlphaFoldDB" id="A0A1X0RXM3"/>
<dbReference type="Proteomes" id="UP000242381">
    <property type="component" value="Unassembled WGS sequence"/>
</dbReference>
<evidence type="ECO:0000256" key="2">
    <source>
        <dbReference type="SAM" id="SignalP"/>
    </source>
</evidence>
<feature type="chain" id="PRO_5012823435" evidence="2">
    <location>
        <begin position="22"/>
        <end position="82"/>
    </location>
</feature>
<name>A0A1X0RXM3_RHIZD</name>
<organism evidence="3 4">
    <name type="scientific">Rhizopus microsporus</name>
    <dbReference type="NCBI Taxonomy" id="58291"/>
    <lineage>
        <taxon>Eukaryota</taxon>
        <taxon>Fungi</taxon>
        <taxon>Fungi incertae sedis</taxon>
        <taxon>Mucoromycota</taxon>
        <taxon>Mucoromycotina</taxon>
        <taxon>Mucoromycetes</taxon>
        <taxon>Mucorales</taxon>
        <taxon>Mucorineae</taxon>
        <taxon>Rhizopodaceae</taxon>
        <taxon>Rhizopus</taxon>
    </lineage>
</organism>
<dbReference type="EMBL" id="KV921374">
    <property type="protein sequence ID" value="ORE16805.1"/>
    <property type="molecule type" value="Genomic_DNA"/>
</dbReference>
<feature type="signal peptide" evidence="2">
    <location>
        <begin position="1"/>
        <end position="21"/>
    </location>
</feature>
<accession>A0A1X0RXM3</accession>
<sequence length="82" mass="9035">MRSSFITLTFTAACLLGSSLARPIPDSITDLLIPVDWLWYALHSGLSSLENIHKIDRLPDQAFEDTPASDDSPKPDAPPTRK</sequence>
<feature type="region of interest" description="Disordered" evidence="1">
    <location>
        <begin position="60"/>
        <end position="82"/>
    </location>
</feature>
<keyword evidence="2" id="KW-0732">Signal</keyword>
<proteinExistence type="predicted"/>
<protein>
    <submittedName>
        <fullName evidence="3">Uncharacterized protein</fullName>
    </submittedName>
</protein>
<evidence type="ECO:0000313" key="3">
    <source>
        <dbReference type="EMBL" id="ORE16805.1"/>
    </source>
</evidence>
<evidence type="ECO:0000256" key="1">
    <source>
        <dbReference type="SAM" id="MobiDB-lite"/>
    </source>
</evidence>
<evidence type="ECO:0000313" key="4">
    <source>
        <dbReference type="Proteomes" id="UP000242381"/>
    </source>
</evidence>
<gene>
    <name evidence="3" type="ORF">BCV71DRAFT_227908</name>
</gene>
<reference evidence="3 4" key="1">
    <citation type="journal article" date="2016" name="Proc. Natl. Acad. Sci. U.S.A.">
        <title>Lipid metabolic changes in an early divergent fungus govern the establishment of a mutualistic symbiosis with endobacteria.</title>
        <authorList>
            <person name="Lastovetsky O.A."/>
            <person name="Gaspar M.L."/>
            <person name="Mondo S.J."/>
            <person name="LaButti K.M."/>
            <person name="Sandor L."/>
            <person name="Grigoriev I.V."/>
            <person name="Henry S.A."/>
            <person name="Pawlowska T.E."/>
        </authorList>
    </citation>
    <scope>NUCLEOTIDE SEQUENCE [LARGE SCALE GENOMIC DNA]</scope>
    <source>
        <strain evidence="3 4">ATCC 11559</strain>
    </source>
</reference>